<dbReference type="Proteomes" id="UP000050996">
    <property type="component" value="Unassembled WGS sequence"/>
</dbReference>
<keyword evidence="1" id="KW-0233">DNA recombination</keyword>
<feature type="domain" description="Tyr recombinase" evidence="2">
    <location>
        <begin position="1"/>
        <end position="145"/>
    </location>
</feature>
<dbReference type="InterPro" id="IPR011010">
    <property type="entry name" value="DNA_brk_join_enz"/>
</dbReference>
<dbReference type="EMBL" id="LJIX01000006">
    <property type="protein sequence ID" value="KQL21266.1"/>
    <property type="molecule type" value="Genomic_DNA"/>
</dbReference>
<evidence type="ECO:0000256" key="1">
    <source>
        <dbReference type="ARBA" id="ARBA00023172"/>
    </source>
</evidence>
<dbReference type="STRING" id="1637975.AN957_23680"/>
<dbReference type="AlphaFoldDB" id="A0A0Q3VJC8"/>
<protein>
    <recommendedName>
        <fullName evidence="2">Tyr recombinase domain-containing protein</fullName>
    </recommendedName>
</protein>
<reference evidence="3 4" key="1">
    <citation type="submission" date="2015-09" db="EMBL/GenBank/DDBJ databases">
        <title>Genome sequencing project for genomic taxonomy and phylogenomics of Bacillus-like bacteria.</title>
        <authorList>
            <person name="Liu B."/>
            <person name="Wang J."/>
            <person name="Zhu Y."/>
            <person name="Liu G."/>
            <person name="Chen Q."/>
            <person name="Chen Z."/>
            <person name="Lan J."/>
            <person name="Che J."/>
            <person name="Ge C."/>
            <person name="Shi H."/>
            <person name="Pan Z."/>
            <person name="Liu X."/>
        </authorList>
    </citation>
    <scope>NUCLEOTIDE SEQUENCE [LARGE SCALE GENOMIC DNA]</scope>
    <source>
        <strain evidence="3 4">FJAT-18043</strain>
    </source>
</reference>
<proteinExistence type="predicted"/>
<dbReference type="PATRIC" id="fig|1637975.4.peg.4764"/>
<dbReference type="GO" id="GO:0015074">
    <property type="term" value="P:DNA integration"/>
    <property type="evidence" value="ECO:0007669"/>
    <property type="project" value="InterPro"/>
</dbReference>
<dbReference type="GO" id="GO:0003677">
    <property type="term" value="F:DNA binding"/>
    <property type="evidence" value="ECO:0007669"/>
    <property type="project" value="InterPro"/>
</dbReference>
<keyword evidence="4" id="KW-1185">Reference proteome</keyword>
<sequence>MDANTLNIDKTLFRVSEVYVVKPTTKIGKSGERVIVLDFTIERLKEWNRIRSEWVMKMKERPKFLGELVKMPNYADMLRTLCRRHELMHVTPHMFRHTHEAILLESGIADINYIGERLGDTDKTILLNTYGHMSKRSEQLSNEKVNHFMSAWLEKIE</sequence>
<evidence type="ECO:0000313" key="3">
    <source>
        <dbReference type="EMBL" id="KQL21266.1"/>
    </source>
</evidence>
<dbReference type="Gene3D" id="1.10.443.10">
    <property type="entry name" value="Intergrase catalytic core"/>
    <property type="match status" value="1"/>
</dbReference>
<gene>
    <name evidence="3" type="ORF">AN957_23680</name>
</gene>
<dbReference type="SUPFAM" id="SSF56349">
    <property type="entry name" value="DNA breaking-rejoining enzymes"/>
    <property type="match status" value="1"/>
</dbReference>
<dbReference type="Pfam" id="PF00589">
    <property type="entry name" value="Phage_integrase"/>
    <property type="match status" value="1"/>
</dbReference>
<evidence type="ECO:0000259" key="2">
    <source>
        <dbReference type="PROSITE" id="PS51898"/>
    </source>
</evidence>
<dbReference type="InterPro" id="IPR002104">
    <property type="entry name" value="Integrase_catalytic"/>
</dbReference>
<accession>A0A0Q3VJC8</accession>
<evidence type="ECO:0000313" key="4">
    <source>
        <dbReference type="Proteomes" id="UP000050996"/>
    </source>
</evidence>
<comment type="caution">
    <text evidence="3">The sequence shown here is derived from an EMBL/GenBank/DDBJ whole genome shotgun (WGS) entry which is preliminary data.</text>
</comment>
<dbReference type="PROSITE" id="PS51898">
    <property type="entry name" value="TYR_RECOMBINASE"/>
    <property type="match status" value="1"/>
</dbReference>
<name>A0A0Q3VJC8_9BACI</name>
<dbReference type="InterPro" id="IPR013762">
    <property type="entry name" value="Integrase-like_cat_sf"/>
</dbReference>
<dbReference type="GO" id="GO:0006310">
    <property type="term" value="P:DNA recombination"/>
    <property type="evidence" value="ECO:0007669"/>
    <property type="project" value="UniProtKB-KW"/>
</dbReference>
<organism evidence="3 4">
    <name type="scientific">Cytobacillus solani</name>
    <dbReference type="NCBI Taxonomy" id="1637975"/>
    <lineage>
        <taxon>Bacteria</taxon>
        <taxon>Bacillati</taxon>
        <taxon>Bacillota</taxon>
        <taxon>Bacilli</taxon>
        <taxon>Bacillales</taxon>
        <taxon>Bacillaceae</taxon>
        <taxon>Cytobacillus</taxon>
    </lineage>
</organism>